<evidence type="ECO:0000313" key="2">
    <source>
        <dbReference type="Proteomes" id="UP000324222"/>
    </source>
</evidence>
<comment type="caution">
    <text evidence="1">The sequence shown here is derived from an EMBL/GenBank/DDBJ whole genome shotgun (WGS) entry which is preliminary data.</text>
</comment>
<accession>A0A5B7EQA6</accession>
<gene>
    <name evidence="1" type="ORF">E2C01_028891</name>
</gene>
<dbReference type="AlphaFoldDB" id="A0A5B7EQA6"/>
<organism evidence="1 2">
    <name type="scientific">Portunus trituberculatus</name>
    <name type="common">Swimming crab</name>
    <name type="synonym">Neptunus trituberculatus</name>
    <dbReference type="NCBI Taxonomy" id="210409"/>
    <lineage>
        <taxon>Eukaryota</taxon>
        <taxon>Metazoa</taxon>
        <taxon>Ecdysozoa</taxon>
        <taxon>Arthropoda</taxon>
        <taxon>Crustacea</taxon>
        <taxon>Multicrustacea</taxon>
        <taxon>Malacostraca</taxon>
        <taxon>Eumalacostraca</taxon>
        <taxon>Eucarida</taxon>
        <taxon>Decapoda</taxon>
        <taxon>Pleocyemata</taxon>
        <taxon>Brachyura</taxon>
        <taxon>Eubrachyura</taxon>
        <taxon>Portunoidea</taxon>
        <taxon>Portunidae</taxon>
        <taxon>Portuninae</taxon>
        <taxon>Portunus</taxon>
    </lineage>
</organism>
<protein>
    <submittedName>
        <fullName evidence="1">Uncharacterized protein</fullName>
    </submittedName>
</protein>
<sequence>MLRHGKVKVKGLEKRTTPGTLSILIVTRLPSACLRLSPLTSACLTPHLSLPHLSPIHLSLTSSVQGGGGVVDKVVSVGSGRRPRVGSNPTTYRFETMAFIE</sequence>
<keyword evidence="2" id="KW-1185">Reference proteome</keyword>
<dbReference type="Proteomes" id="UP000324222">
    <property type="component" value="Unassembled WGS sequence"/>
</dbReference>
<reference evidence="1 2" key="1">
    <citation type="submission" date="2019-05" db="EMBL/GenBank/DDBJ databases">
        <title>Another draft genome of Portunus trituberculatus and its Hox gene families provides insights of decapod evolution.</title>
        <authorList>
            <person name="Jeong J.-H."/>
            <person name="Song I."/>
            <person name="Kim S."/>
            <person name="Choi T."/>
            <person name="Kim D."/>
            <person name="Ryu S."/>
            <person name="Kim W."/>
        </authorList>
    </citation>
    <scope>NUCLEOTIDE SEQUENCE [LARGE SCALE GENOMIC DNA]</scope>
    <source>
        <tissue evidence="1">Muscle</tissue>
    </source>
</reference>
<proteinExistence type="predicted"/>
<name>A0A5B7EQA6_PORTR</name>
<dbReference type="EMBL" id="VSRR010003282">
    <property type="protein sequence ID" value="MPC35468.1"/>
    <property type="molecule type" value="Genomic_DNA"/>
</dbReference>
<evidence type="ECO:0000313" key="1">
    <source>
        <dbReference type="EMBL" id="MPC35468.1"/>
    </source>
</evidence>